<dbReference type="InterPro" id="IPR040457">
    <property type="entry name" value="GCP_C"/>
</dbReference>
<comment type="subcellular location">
    <subcellularLocation>
        <location evidence="1">Cytoplasm</location>
        <location evidence="1">Cytoskeleton</location>
    </subcellularLocation>
</comment>
<dbReference type="Gene3D" id="1.20.120.1900">
    <property type="entry name" value="Gamma-tubulin complex, C-terminal domain"/>
    <property type="match status" value="1"/>
</dbReference>
<evidence type="ECO:0000259" key="7">
    <source>
        <dbReference type="Pfam" id="PF04130"/>
    </source>
</evidence>
<dbReference type="PANTHER" id="PTHR19302:SF70">
    <property type="entry name" value="GAMMA-TUBULIN COMPLEX COMPONENT 6"/>
    <property type="match status" value="1"/>
</dbReference>
<dbReference type="GO" id="GO:0043015">
    <property type="term" value="F:gamma-tubulin binding"/>
    <property type="evidence" value="ECO:0007669"/>
    <property type="project" value="InterPro"/>
</dbReference>
<dbReference type="GO" id="GO:0051225">
    <property type="term" value="P:spindle assembly"/>
    <property type="evidence" value="ECO:0007669"/>
    <property type="project" value="TreeGrafter"/>
</dbReference>
<dbReference type="GO" id="GO:0007020">
    <property type="term" value="P:microtubule nucleation"/>
    <property type="evidence" value="ECO:0007669"/>
    <property type="project" value="InterPro"/>
</dbReference>
<feature type="domain" description="Gamma tubulin complex component protein N-terminal" evidence="8">
    <location>
        <begin position="385"/>
        <end position="689"/>
    </location>
</feature>
<feature type="compositionally biased region" description="Basic and acidic residues" evidence="6">
    <location>
        <begin position="240"/>
        <end position="256"/>
    </location>
</feature>
<dbReference type="Proteomes" id="UP000429607">
    <property type="component" value="Unassembled WGS sequence"/>
</dbReference>
<proteinExistence type="inferred from homology"/>
<dbReference type="GO" id="GO:0000922">
    <property type="term" value="C:spindle pole"/>
    <property type="evidence" value="ECO:0007669"/>
    <property type="project" value="InterPro"/>
</dbReference>
<dbReference type="InterPro" id="IPR041470">
    <property type="entry name" value="GCP_N"/>
</dbReference>
<accession>A0A6A3NNB9</accession>
<dbReference type="EMBL" id="QXFV01000198">
    <property type="protein sequence ID" value="KAE9046044.1"/>
    <property type="molecule type" value="Genomic_DNA"/>
</dbReference>
<dbReference type="GO" id="GO:0000278">
    <property type="term" value="P:mitotic cell cycle"/>
    <property type="evidence" value="ECO:0007669"/>
    <property type="project" value="TreeGrafter"/>
</dbReference>
<protein>
    <submittedName>
        <fullName evidence="9">Uncharacterized protein</fullName>
    </submittedName>
</protein>
<feature type="region of interest" description="Disordered" evidence="6">
    <location>
        <begin position="888"/>
        <end position="918"/>
    </location>
</feature>
<dbReference type="InterPro" id="IPR042241">
    <property type="entry name" value="GCP_C_sf"/>
</dbReference>
<sequence>MRELPEASVLDLLKRLRCRICGESRSNLRRVLPVYERLLSPRDDAAVSVQHELMDVRARLLACGDDADVTDVVDRMDHVVERCMGLVQEEQKLPSAEAAVEDVMRLLVALAGGEDGETFVLEDPMRVEFDKSSVMHYAGKKRIGDRIQMSDIGLVHRSKALFNKAPIPMEESKLFSHNLFSGFGNGISRQHTSLWCPDANSGRTENEGFFSMMPLQQPNRFIGIFPGSPPYQNGFGDRSTQARDDPEKRHHDKLTLKTDTASLMAPTSRENKHQLSPSKDVFFYDGTQQVHCDGRKELSDWGEASTITENSSWDSESCFDATEPWIARTYAWEDLGDRVGLPDSYCRPPVLDEKRSLSDIVIPTDFSCRNHVGESPLEVHEADVIEDSLRALCGIDSTIYRREFASATFQTPKKRKLKIRNATISATTSVLELFCKAGTLMMRLELLAIYYSQDPTRGGKTLQAMGDALLLYLSMHRARVDNIARECSDSSFGDDEEDEVLSVTKLICKTRTVCRVLEMVGHIFTCDEDPFWPLLQQGEFPRGIALLDHLHHHVSSLRVEDASGCKQEMATWFLVKSCSPLMAVLSDLNVFGRVREATDPFDEFEVTTWSRNLLGKASAGGGDGLFGEGISTEVTKMLPEFLEGIAPLIVHLSQVQALLRSVNAIAFTHPLVNMNPLIMLHRGDKAVDCAEDWESTISEAIASVEDTRLEDVELDQSMQRTNCVFAEENSGVDASRELNDAKLKSQLEQRNMLDQQVLDRRQRKIQLAQDEEADDAMQIAEANQAEADQEAYARGALLNKYSKLMDVAEERHDYMKWRRDRALRLSIARDQLQYLHADDMAEWTTDREQRRSGEASASVSEVNASKSESVRASGEECLATAIVDTSPVPVSTSAERTSVKVNQEAGSGTSGSTDDGAWRASVNVNKEAGSRTAATTDDGVWKATVKVNKETGSRTSTSTDEGTWRASVKVNKEAGSRTSESTHAGVWRASVKVNEEAGSRTTLLTDGGNWRPAVKVNTQAGNRSSGVLNHLPSSETIAHRTGVRVLNEPGGSGADVYGALYGGINEDRASQDGIAEEKDYDEIAMANVTEDIEMVDGEDPSEVHAILCASLSEVNEDEDVVMQDISRTGEDSASHGSDMGDEVSVKDEEFMEAAQPQSTSTRLSLPPVHPFFSEVTSEEDSEVLVRVLTQTAASNENDFTSFKSIVNCCVEVSVRLVADKLEKVAVDWFRNSLRIVEHLRWMRKLMLMSEGLCMDIFARDFLLGLNSTTRVNWGIEGRLTSALSLAMIEGSVASDAMAQNFHYSTTPALSEVLSSLTMTPAMPTLLGEIELVYDVKWPLGLVITSELLDHYKHMHRFLLHVRLTSLEMREAWALLRAIRRRGDLSPALERLCGTVVYKMQALLQAFNETFSTKVLMSAWSELEHALQKATMLTELRRCHEVYMDVALRCCFLDTPEIHSAFLTTLAAAWSLTAFVRGLDRQVTGRASEEVRIRTLCAECDDEQRALVVSLQSVTRNADRSTREFSEGLLLRLNFNDYYPFQAGIQQQSSD</sequence>
<evidence type="ECO:0000259" key="8">
    <source>
        <dbReference type="Pfam" id="PF17681"/>
    </source>
</evidence>
<evidence type="ECO:0000256" key="5">
    <source>
        <dbReference type="ARBA" id="ARBA00023212"/>
    </source>
</evidence>
<keyword evidence="3" id="KW-0963">Cytoplasm</keyword>
<organism evidence="9 10">
    <name type="scientific">Phytophthora rubi</name>
    <dbReference type="NCBI Taxonomy" id="129364"/>
    <lineage>
        <taxon>Eukaryota</taxon>
        <taxon>Sar</taxon>
        <taxon>Stramenopiles</taxon>
        <taxon>Oomycota</taxon>
        <taxon>Peronosporomycetes</taxon>
        <taxon>Peronosporales</taxon>
        <taxon>Peronosporaceae</taxon>
        <taxon>Phytophthora</taxon>
    </lineage>
</organism>
<dbReference type="GO" id="GO:0031122">
    <property type="term" value="P:cytoplasmic microtubule organization"/>
    <property type="evidence" value="ECO:0007669"/>
    <property type="project" value="TreeGrafter"/>
</dbReference>
<dbReference type="InterPro" id="IPR007259">
    <property type="entry name" value="GCP"/>
</dbReference>
<dbReference type="GO" id="GO:0000930">
    <property type="term" value="C:gamma-tubulin complex"/>
    <property type="evidence" value="ECO:0007669"/>
    <property type="project" value="TreeGrafter"/>
</dbReference>
<name>A0A6A3NNB9_9STRA</name>
<reference evidence="9 10" key="1">
    <citation type="submission" date="2018-09" db="EMBL/GenBank/DDBJ databases">
        <title>Genomic investigation of the strawberry pathogen Phytophthora fragariae indicates pathogenicity is determined by transcriptional variation in three key races.</title>
        <authorList>
            <person name="Adams T.M."/>
            <person name="Armitage A.D."/>
            <person name="Sobczyk M.K."/>
            <person name="Bates H.J."/>
            <person name="Dunwell J.M."/>
            <person name="Nellist C.F."/>
            <person name="Harrison R.J."/>
        </authorList>
    </citation>
    <scope>NUCLEOTIDE SEQUENCE [LARGE SCALE GENOMIC DNA]</scope>
    <source>
        <strain evidence="9 10">SCRP249</strain>
    </source>
</reference>
<evidence type="ECO:0000313" key="10">
    <source>
        <dbReference type="Proteomes" id="UP000429607"/>
    </source>
</evidence>
<feature type="compositionally biased region" description="Low complexity" evidence="6">
    <location>
        <begin position="906"/>
        <end position="915"/>
    </location>
</feature>
<dbReference type="GO" id="GO:0051011">
    <property type="term" value="F:microtubule minus-end binding"/>
    <property type="evidence" value="ECO:0007669"/>
    <property type="project" value="TreeGrafter"/>
</dbReference>
<feature type="compositionally biased region" description="Polar residues" evidence="6">
    <location>
        <begin position="888"/>
        <end position="905"/>
    </location>
</feature>
<dbReference type="Pfam" id="PF17681">
    <property type="entry name" value="GCP_N_terminal"/>
    <property type="match status" value="1"/>
</dbReference>
<dbReference type="Pfam" id="PF04130">
    <property type="entry name" value="GCP_C_terminal"/>
    <property type="match status" value="1"/>
</dbReference>
<keyword evidence="5" id="KW-0206">Cytoskeleton</keyword>
<feature type="region of interest" description="Disordered" evidence="6">
    <location>
        <begin position="845"/>
        <end position="871"/>
    </location>
</feature>
<feature type="region of interest" description="Disordered" evidence="6">
    <location>
        <begin position="233"/>
        <end position="260"/>
    </location>
</feature>
<feature type="compositionally biased region" description="Low complexity" evidence="6">
    <location>
        <begin position="854"/>
        <end position="867"/>
    </location>
</feature>
<evidence type="ECO:0000256" key="2">
    <source>
        <dbReference type="ARBA" id="ARBA00010337"/>
    </source>
</evidence>
<evidence type="ECO:0000256" key="3">
    <source>
        <dbReference type="ARBA" id="ARBA00022490"/>
    </source>
</evidence>
<evidence type="ECO:0000313" key="9">
    <source>
        <dbReference type="EMBL" id="KAE9046044.1"/>
    </source>
</evidence>
<gene>
    <name evidence="9" type="ORF">PR001_g4714</name>
</gene>
<comment type="similarity">
    <text evidence="2">Belongs to the TUBGCP family.</text>
</comment>
<evidence type="ECO:0000256" key="6">
    <source>
        <dbReference type="SAM" id="MobiDB-lite"/>
    </source>
</evidence>
<dbReference type="GO" id="GO:0051321">
    <property type="term" value="P:meiotic cell cycle"/>
    <property type="evidence" value="ECO:0007669"/>
    <property type="project" value="TreeGrafter"/>
</dbReference>
<dbReference type="GO" id="GO:0005874">
    <property type="term" value="C:microtubule"/>
    <property type="evidence" value="ECO:0007669"/>
    <property type="project" value="UniProtKB-KW"/>
</dbReference>
<dbReference type="PANTHER" id="PTHR19302">
    <property type="entry name" value="GAMMA TUBULIN COMPLEX PROTEIN"/>
    <property type="match status" value="1"/>
</dbReference>
<keyword evidence="4" id="KW-0493">Microtubule</keyword>
<feature type="domain" description="Gamma tubulin complex component C-terminal" evidence="7">
    <location>
        <begin position="1236"/>
        <end position="1538"/>
    </location>
</feature>
<evidence type="ECO:0000256" key="1">
    <source>
        <dbReference type="ARBA" id="ARBA00004245"/>
    </source>
</evidence>
<evidence type="ECO:0000256" key="4">
    <source>
        <dbReference type="ARBA" id="ARBA00022701"/>
    </source>
</evidence>
<comment type="caution">
    <text evidence="9">The sequence shown here is derived from an EMBL/GenBank/DDBJ whole genome shotgun (WGS) entry which is preliminary data.</text>
</comment>